<evidence type="ECO:0000313" key="5">
    <source>
        <dbReference type="EMBL" id="EJT46229.1"/>
    </source>
</evidence>
<dbReference type="PANTHER" id="PTHR22970:SF14">
    <property type="entry name" value="AT-RICH INTERACTIVE DOMAIN-CONTAINING PROTEIN 2"/>
    <property type="match status" value="1"/>
</dbReference>
<feature type="compositionally biased region" description="Low complexity" evidence="4">
    <location>
        <begin position="39"/>
        <end position="50"/>
    </location>
</feature>
<reference evidence="5 6" key="1">
    <citation type="journal article" date="2012" name="Eukaryot. Cell">
        <title>Draft genome sequence of CBS 2479, the standard type strain of Trichosporon asahii.</title>
        <authorList>
            <person name="Yang R.Y."/>
            <person name="Li H.T."/>
            <person name="Zhu H."/>
            <person name="Zhou G.P."/>
            <person name="Wang M."/>
            <person name="Wang L."/>
        </authorList>
    </citation>
    <scope>NUCLEOTIDE SEQUENCE [LARGE SCALE GENOMIC DNA]</scope>
    <source>
        <strain evidence="6">ATCC 90039 / CBS 2479 / JCM 2466 / KCTC 7840 / NCYC 2677 / UAMH 7654</strain>
    </source>
</reference>
<dbReference type="InterPro" id="IPR052406">
    <property type="entry name" value="Chromatin_Remodeling_Comp"/>
</dbReference>
<dbReference type="VEuPathDB" id="FungiDB:A1Q1_05186"/>
<dbReference type="AlphaFoldDB" id="J6EP90"/>
<dbReference type="KEGG" id="tasa:A1Q1_05186"/>
<name>J6EP90_TRIAS</name>
<dbReference type="Proteomes" id="UP000002748">
    <property type="component" value="Unassembled WGS sequence"/>
</dbReference>
<protein>
    <recommendedName>
        <fullName evidence="7">RFX-type winged-helix domain-containing protein</fullName>
    </recommendedName>
</protein>
<gene>
    <name evidence="5" type="ORF">A1Q1_05186</name>
</gene>
<dbReference type="HOGENOM" id="CLU_028353_0_0_1"/>
<feature type="compositionally biased region" description="Acidic residues" evidence="4">
    <location>
        <begin position="667"/>
        <end position="679"/>
    </location>
</feature>
<keyword evidence="1" id="KW-0805">Transcription regulation</keyword>
<feature type="region of interest" description="Disordered" evidence="4">
    <location>
        <begin position="659"/>
        <end position="679"/>
    </location>
</feature>
<dbReference type="PANTHER" id="PTHR22970">
    <property type="entry name" value="AT-RICH INTERACTIVE DOMAIN-CONTAINING PROTEIN 2"/>
    <property type="match status" value="1"/>
</dbReference>
<evidence type="ECO:0000256" key="2">
    <source>
        <dbReference type="ARBA" id="ARBA00023163"/>
    </source>
</evidence>
<feature type="region of interest" description="Disordered" evidence="4">
    <location>
        <begin position="39"/>
        <end position="70"/>
    </location>
</feature>
<keyword evidence="2" id="KW-0804">Transcription</keyword>
<dbReference type="EMBL" id="ALBS01000299">
    <property type="protein sequence ID" value="EJT46229.1"/>
    <property type="molecule type" value="Genomic_DNA"/>
</dbReference>
<dbReference type="OrthoDB" id="338531at2759"/>
<sequence length="723" mass="80653">MAVPSASRPVAMHGVAPPPGAPMTAAQYQAARAQAAQFQQQQAAQAQQGARMMPRPAATPFGPTGEELRPGPRNRLFLALRSGVDNEVDWALPRLVLGSYDRDMQLDQYLDSDTILCEWPQLWVDELEREAAYRTALRDPDQYREALGAVPDFTRQPVTEARATYSLQVLRNLSLVQGNNARRLSRGPFLDVVTRIFSLPMDFLLEVAQRTPEPILHILVILQRSFEFLASTPETQNILNEVLPTLVMHSRDIAVLSSVLPILVKVYSNAYSGPPPDGFIQHMLYLLTLTGSTELLELVLDLLAAMVPMPQHARAILAEPSFPAHLRTLVGLLEYGSQQQKINFQPPPALRGRDVINPACDIQLARQACLLRRAEREADESRMEMFGGPGVFREVGDEAPQLAPSITNELYHMSETKRSVACSQAQLLQVTFWHAYRNFFSNPKTVEPLLSASEVIKNVQIAFPAAQAKLWTDERGEKRFVIAGLGFRKGSYETERFTCIWRECDRPVGATNPAELLEHVREKHLSSNPSACAWGSCKQSPFTLSHLLTHLPLEKPIKVPKTVAVSSQTPGNVLWTPNVTGRRVPPLPQSEACRYIGQLTPTDAQRNPMGAAFLAALILRGLARNLRAELAISNPDDPELSAEQRKEKKRHLAEDRFGLPIPQSVLQEEEEEEKDTEDLLETMNERELDRARNAFRDAEDKILEVASNNVSGLALYLGESFGW</sequence>
<dbReference type="GO" id="GO:0016586">
    <property type="term" value="C:RSC-type complex"/>
    <property type="evidence" value="ECO:0007669"/>
    <property type="project" value="TreeGrafter"/>
</dbReference>
<evidence type="ECO:0000256" key="3">
    <source>
        <dbReference type="ARBA" id="ARBA00023242"/>
    </source>
</evidence>
<organism evidence="5 6">
    <name type="scientific">Trichosporon asahii var. asahii (strain ATCC 90039 / CBS 2479 / JCM 2466 / KCTC 7840 / NBRC 103889/ NCYC 2677 / UAMH 7654)</name>
    <name type="common">Yeast</name>
    <dbReference type="NCBI Taxonomy" id="1186058"/>
    <lineage>
        <taxon>Eukaryota</taxon>
        <taxon>Fungi</taxon>
        <taxon>Dikarya</taxon>
        <taxon>Basidiomycota</taxon>
        <taxon>Agaricomycotina</taxon>
        <taxon>Tremellomycetes</taxon>
        <taxon>Trichosporonales</taxon>
        <taxon>Trichosporonaceae</taxon>
        <taxon>Trichosporon</taxon>
    </lineage>
</organism>
<evidence type="ECO:0000313" key="6">
    <source>
        <dbReference type="Proteomes" id="UP000002748"/>
    </source>
</evidence>
<evidence type="ECO:0008006" key="7">
    <source>
        <dbReference type="Google" id="ProtNLM"/>
    </source>
</evidence>
<proteinExistence type="predicted"/>
<evidence type="ECO:0000256" key="4">
    <source>
        <dbReference type="SAM" id="MobiDB-lite"/>
    </source>
</evidence>
<dbReference type="GeneID" id="25988698"/>
<dbReference type="RefSeq" id="XP_014177468.1">
    <property type="nucleotide sequence ID" value="XM_014321993.1"/>
</dbReference>
<evidence type="ECO:0000256" key="1">
    <source>
        <dbReference type="ARBA" id="ARBA00023015"/>
    </source>
</evidence>
<keyword evidence="3" id="KW-0539">Nucleus</keyword>
<comment type="caution">
    <text evidence="5">The sequence shown here is derived from an EMBL/GenBank/DDBJ whole genome shotgun (WGS) entry which is preliminary data.</text>
</comment>
<accession>J6EP90</accession>